<feature type="region of interest" description="Disordered" evidence="1">
    <location>
        <begin position="1"/>
        <end position="71"/>
    </location>
</feature>
<keyword evidence="2" id="KW-1133">Transmembrane helix</keyword>
<sequence>MENPNFDCDWEFVPNSDEHHPSSTHSSSAGDFGGVIRSDYFSLDSGRNEIEGSDGGEGDEVGSDDPNWVDPDIGNVIVSGNHCGRSSSDSNSSGSNLMYSIKNHSECCGLGFSGFDHLGCSKSSEIAQKSGEMDDKIEQKQEEDDHGMVDDQNSESIFEVENEMKKEGNEYEGEDEKKRVVWWKVPMEVLKYCVMRVNPVWSLSMAAAALMGFVILRRRFLYKMKRKSLGIQLNVTVDDKKVSQFMSRAARLNEAFSVVKRVPIIRPALPAPGMAPWPVMSLR</sequence>
<dbReference type="EMBL" id="JBDFQZ010000002">
    <property type="protein sequence ID" value="KAK9748959.1"/>
    <property type="molecule type" value="Genomic_DNA"/>
</dbReference>
<organism evidence="4 5">
    <name type="scientific">Saponaria officinalis</name>
    <name type="common">Common soapwort</name>
    <name type="synonym">Lychnis saponaria</name>
    <dbReference type="NCBI Taxonomy" id="3572"/>
    <lineage>
        <taxon>Eukaryota</taxon>
        <taxon>Viridiplantae</taxon>
        <taxon>Streptophyta</taxon>
        <taxon>Embryophyta</taxon>
        <taxon>Tracheophyta</taxon>
        <taxon>Spermatophyta</taxon>
        <taxon>Magnoliopsida</taxon>
        <taxon>eudicotyledons</taxon>
        <taxon>Gunneridae</taxon>
        <taxon>Pentapetalae</taxon>
        <taxon>Caryophyllales</taxon>
        <taxon>Caryophyllaceae</taxon>
        <taxon>Caryophylleae</taxon>
        <taxon>Saponaria</taxon>
    </lineage>
</organism>
<proteinExistence type="predicted"/>
<feature type="compositionally biased region" description="Acidic residues" evidence="1">
    <location>
        <begin position="51"/>
        <end position="63"/>
    </location>
</feature>
<keyword evidence="2" id="KW-0812">Transmembrane</keyword>
<evidence type="ECO:0000259" key="3">
    <source>
        <dbReference type="Pfam" id="PF20705"/>
    </source>
</evidence>
<dbReference type="InterPro" id="IPR045883">
    <property type="entry name" value="At4g13530-like"/>
</dbReference>
<dbReference type="AlphaFoldDB" id="A0AAW1MVE4"/>
<evidence type="ECO:0000256" key="1">
    <source>
        <dbReference type="SAM" id="MobiDB-lite"/>
    </source>
</evidence>
<accession>A0AAW1MVE4</accession>
<reference evidence="4" key="1">
    <citation type="submission" date="2024-03" db="EMBL/GenBank/DDBJ databases">
        <title>WGS assembly of Saponaria officinalis var. Norfolk2.</title>
        <authorList>
            <person name="Jenkins J."/>
            <person name="Shu S."/>
            <person name="Grimwood J."/>
            <person name="Barry K."/>
            <person name="Goodstein D."/>
            <person name="Schmutz J."/>
            <person name="Leebens-Mack J."/>
            <person name="Osbourn A."/>
        </authorList>
    </citation>
    <scope>NUCLEOTIDE SEQUENCE [LARGE SCALE GENOMIC DNA]</scope>
    <source>
        <strain evidence="4">JIC</strain>
    </source>
</reference>
<feature type="transmembrane region" description="Helical" evidence="2">
    <location>
        <begin position="199"/>
        <end position="216"/>
    </location>
</feature>
<keyword evidence="5" id="KW-1185">Reference proteome</keyword>
<evidence type="ECO:0000256" key="2">
    <source>
        <dbReference type="SAM" id="Phobius"/>
    </source>
</evidence>
<feature type="domain" description="DUF6821" evidence="3">
    <location>
        <begin position="123"/>
        <end position="267"/>
    </location>
</feature>
<evidence type="ECO:0000313" key="5">
    <source>
        <dbReference type="Proteomes" id="UP001443914"/>
    </source>
</evidence>
<dbReference type="Pfam" id="PF20705">
    <property type="entry name" value="DUF6821"/>
    <property type="match status" value="1"/>
</dbReference>
<dbReference type="PANTHER" id="PTHR33646:SF6">
    <property type="entry name" value="TRANSMEMBRANE PROTEIN"/>
    <property type="match status" value="1"/>
</dbReference>
<name>A0AAW1MVE4_SAPOF</name>
<comment type="caution">
    <text evidence="4">The sequence shown here is derived from an EMBL/GenBank/DDBJ whole genome shotgun (WGS) entry which is preliminary data.</text>
</comment>
<dbReference type="InterPro" id="IPR049224">
    <property type="entry name" value="DUF6821"/>
</dbReference>
<gene>
    <name evidence="4" type="ORF">RND81_02G092900</name>
</gene>
<protein>
    <recommendedName>
        <fullName evidence="3">DUF6821 domain-containing protein</fullName>
    </recommendedName>
</protein>
<dbReference type="PANTHER" id="PTHR33646">
    <property type="entry name" value="GB|AAF00631.1"/>
    <property type="match status" value="1"/>
</dbReference>
<dbReference type="Proteomes" id="UP001443914">
    <property type="component" value="Unassembled WGS sequence"/>
</dbReference>
<keyword evidence="2" id="KW-0472">Membrane</keyword>
<evidence type="ECO:0000313" key="4">
    <source>
        <dbReference type="EMBL" id="KAK9748959.1"/>
    </source>
</evidence>